<name>A0A0A8YZN2_ARUDO</name>
<protein>
    <submittedName>
        <fullName evidence="1">Uncharacterized protein</fullName>
    </submittedName>
</protein>
<evidence type="ECO:0000313" key="1">
    <source>
        <dbReference type="EMBL" id="JAD30898.1"/>
    </source>
</evidence>
<reference evidence="1" key="1">
    <citation type="submission" date="2014-09" db="EMBL/GenBank/DDBJ databases">
        <authorList>
            <person name="Magalhaes I.L.F."/>
            <person name="Oliveira U."/>
            <person name="Santos F.R."/>
            <person name="Vidigal T.H.D.A."/>
            <person name="Brescovit A.D."/>
            <person name="Santos A.J."/>
        </authorList>
    </citation>
    <scope>NUCLEOTIDE SEQUENCE</scope>
    <source>
        <tissue evidence="1">Shoot tissue taken approximately 20 cm above the soil surface</tissue>
    </source>
</reference>
<dbReference type="AlphaFoldDB" id="A0A0A8YZN2"/>
<organism evidence="1">
    <name type="scientific">Arundo donax</name>
    <name type="common">Giant reed</name>
    <name type="synonym">Donax arundinaceus</name>
    <dbReference type="NCBI Taxonomy" id="35708"/>
    <lineage>
        <taxon>Eukaryota</taxon>
        <taxon>Viridiplantae</taxon>
        <taxon>Streptophyta</taxon>
        <taxon>Embryophyta</taxon>
        <taxon>Tracheophyta</taxon>
        <taxon>Spermatophyta</taxon>
        <taxon>Magnoliopsida</taxon>
        <taxon>Liliopsida</taxon>
        <taxon>Poales</taxon>
        <taxon>Poaceae</taxon>
        <taxon>PACMAD clade</taxon>
        <taxon>Arundinoideae</taxon>
        <taxon>Arundineae</taxon>
        <taxon>Arundo</taxon>
    </lineage>
</organism>
<reference evidence="1" key="2">
    <citation type="journal article" date="2015" name="Data Brief">
        <title>Shoot transcriptome of the giant reed, Arundo donax.</title>
        <authorList>
            <person name="Barrero R.A."/>
            <person name="Guerrero F.D."/>
            <person name="Moolhuijzen P."/>
            <person name="Goolsby J.A."/>
            <person name="Tidwell J."/>
            <person name="Bellgard S.E."/>
            <person name="Bellgard M.I."/>
        </authorList>
    </citation>
    <scope>NUCLEOTIDE SEQUENCE</scope>
    <source>
        <tissue evidence="1">Shoot tissue taken approximately 20 cm above the soil surface</tissue>
    </source>
</reference>
<proteinExistence type="predicted"/>
<accession>A0A0A8YZN2</accession>
<sequence>MLRISFSNVTTAREARTLTFGREAGFSSQHSMLALTLNSCV</sequence>
<dbReference type="EMBL" id="GBRH01266997">
    <property type="protein sequence ID" value="JAD30898.1"/>
    <property type="molecule type" value="Transcribed_RNA"/>
</dbReference>